<evidence type="ECO:0000313" key="2">
    <source>
        <dbReference type="Proteomes" id="UP001153332"/>
    </source>
</evidence>
<comment type="caution">
    <text evidence="1">The sequence shown here is derived from an EMBL/GenBank/DDBJ whole genome shotgun (WGS) entry which is preliminary data.</text>
</comment>
<name>A0ACC2JEN8_9PEZI</name>
<proteinExistence type="predicted"/>
<dbReference type="Proteomes" id="UP001153332">
    <property type="component" value="Unassembled WGS sequence"/>
</dbReference>
<evidence type="ECO:0000313" key="1">
    <source>
        <dbReference type="EMBL" id="KAJ8125944.1"/>
    </source>
</evidence>
<protein>
    <submittedName>
        <fullName evidence="1">Uncharacterized protein</fullName>
    </submittedName>
</protein>
<keyword evidence="2" id="KW-1185">Reference proteome</keyword>
<sequence>MPSYLITGVSRGIGFEFLRQLSANPENVVVGLVRNKASTDEKVLKELGSRPNIHIVQADLIDYDSLKKSLDDVTPIVKGSLDYIIANAGYISHWSQYDAIGTLGEMDPKGLEDDMLECFKVNVIGNVHLFNIYLPLILKGPTKKVITISTGLADVEMSREWKLTLSAPYAISKSAMNSAAARFHAQYADQGVLFLNICPGVVETGVYDDATEEQKKRLGEQGAKFAAYAPGFTGGVEPPESVGKMLVQINKASLEGGYGGAFISHLGKGEKYL</sequence>
<accession>A0ACC2JEN8</accession>
<organism evidence="1 2">
    <name type="scientific">Lasiodiplodia mahajangana</name>
    <dbReference type="NCBI Taxonomy" id="1108764"/>
    <lineage>
        <taxon>Eukaryota</taxon>
        <taxon>Fungi</taxon>
        <taxon>Dikarya</taxon>
        <taxon>Ascomycota</taxon>
        <taxon>Pezizomycotina</taxon>
        <taxon>Dothideomycetes</taxon>
        <taxon>Dothideomycetes incertae sedis</taxon>
        <taxon>Botryosphaeriales</taxon>
        <taxon>Botryosphaeriaceae</taxon>
        <taxon>Lasiodiplodia</taxon>
    </lineage>
</organism>
<reference evidence="1" key="1">
    <citation type="submission" date="2022-12" db="EMBL/GenBank/DDBJ databases">
        <title>Genome Sequence of Lasiodiplodia mahajangana.</title>
        <authorList>
            <person name="Buettner E."/>
        </authorList>
    </citation>
    <scope>NUCLEOTIDE SEQUENCE</scope>
    <source>
        <strain evidence="1">VT137</strain>
    </source>
</reference>
<gene>
    <name evidence="1" type="ORF">O1611_g7694</name>
</gene>
<dbReference type="EMBL" id="JAPUUL010002107">
    <property type="protein sequence ID" value="KAJ8125944.1"/>
    <property type="molecule type" value="Genomic_DNA"/>
</dbReference>